<keyword evidence="5" id="KW-1185">Reference proteome</keyword>
<evidence type="ECO:0000313" key="4">
    <source>
        <dbReference type="EMBL" id="BBH18879.1"/>
    </source>
</evidence>
<evidence type="ECO:0000256" key="3">
    <source>
        <dbReference type="ARBA" id="ARBA00023163"/>
    </source>
</evidence>
<dbReference type="GO" id="GO:0003700">
    <property type="term" value="F:DNA-binding transcription factor activity"/>
    <property type="evidence" value="ECO:0007669"/>
    <property type="project" value="InterPro"/>
</dbReference>
<dbReference type="InterPro" id="IPR009057">
    <property type="entry name" value="Homeodomain-like_sf"/>
</dbReference>
<dbReference type="Proteomes" id="UP000275368">
    <property type="component" value="Chromosome"/>
</dbReference>
<proteinExistence type="predicted"/>
<gene>
    <name evidence="4" type="ORF">Back11_02240</name>
</gene>
<dbReference type="PROSITE" id="PS01124">
    <property type="entry name" value="HTH_ARAC_FAMILY_2"/>
    <property type="match status" value="1"/>
</dbReference>
<evidence type="ECO:0000313" key="5">
    <source>
        <dbReference type="Proteomes" id="UP000275368"/>
    </source>
</evidence>
<reference evidence="4 5" key="1">
    <citation type="submission" date="2018-11" db="EMBL/GenBank/DDBJ databases">
        <title>Complete genome sequence of Paenibacillus baekrokdamisoli strain KCTC 33723.</title>
        <authorList>
            <person name="Kang S.W."/>
            <person name="Lee K.C."/>
            <person name="Kim K.K."/>
            <person name="Kim J.S."/>
            <person name="Kim D.S."/>
            <person name="Ko S.H."/>
            <person name="Yang S.H."/>
            <person name="Lee J.S."/>
        </authorList>
    </citation>
    <scope>NUCLEOTIDE SEQUENCE [LARGE SCALE GENOMIC DNA]</scope>
    <source>
        <strain evidence="4 5">KCTC 33723</strain>
    </source>
</reference>
<dbReference type="EMBL" id="AP019308">
    <property type="protein sequence ID" value="BBH18879.1"/>
    <property type="molecule type" value="Genomic_DNA"/>
</dbReference>
<dbReference type="PROSITE" id="PS00041">
    <property type="entry name" value="HTH_ARAC_FAMILY_1"/>
    <property type="match status" value="1"/>
</dbReference>
<dbReference type="AlphaFoldDB" id="A0A3G9J7D2"/>
<dbReference type="Pfam" id="PF12833">
    <property type="entry name" value="HTH_18"/>
    <property type="match status" value="1"/>
</dbReference>
<dbReference type="KEGG" id="pbk:Back11_02240"/>
<keyword evidence="2" id="KW-0238">DNA-binding</keyword>
<dbReference type="GO" id="GO:0043565">
    <property type="term" value="F:sequence-specific DNA binding"/>
    <property type="evidence" value="ECO:0007669"/>
    <property type="project" value="InterPro"/>
</dbReference>
<evidence type="ECO:0000256" key="2">
    <source>
        <dbReference type="ARBA" id="ARBA00023125"/>
    </source>
</evidence>
<dbReference type="RefSeq" id="WP_125653315.1">
    <property type="nucleotide sequence ID" value="NZ_AP019308.1"/>
</dbReference>
<dbReference type="PANTHER" id="PTHR43280">
    <property type="entry name" value="ARAC-FAMILY TRANSCRIPTIONAL REGULATOR"/>
    <property type="match status" value="1"/>
</dbReference>
<dbReference type="Gene3D" id="1.10.10.60">
    <property type="entry name" value="Homeodomain-like"/>
    <property type="match status" value="2"/>
</dbReference>
<keyword evidence="1" id="KW-0805">Transcription regulation</keyword>
<sequence>MNKNWFRRLLLSYLPAFFAITMILFFLFFQSLNEQNRKEAVKANDFLSQQVIRFTDNALKAIDYKVMREILTNSNVLQFFTRDKNDVYANIQAVKVMDDLKFNFPMIDSIYFIRLKDQYVLGDAPREIAESPELDFIEPYKEGIKTAKWTGERDYKAYTSGTAKKVISLVRSAPYFSEHKQGFFVVNVSLASLQGSINQMYNSETSFVRLNDDKGHHVLGPDSSNTGKNTIFSTYTSPYTGWQVESGMINQKTLTFTLFLYNIWTVLALISVLLGVIWFVHVTKRNYRPVEQIVSLIQTNSQKNQSGGKPEESEFGFIQHTLEHLMEETDQFRKQHQESLIIHKKYLFQEVMEGNAAIKETEWKAELLKYDLDVEGKTAFIQMFEMDSYLDFTKFYSTHDQTLLKFTLYIVIHETTVNHGASVWAEWTEDNRISSIIWEPDDVEPGTIRDSIIQTVRQWVEQYLSFTVTIGGSEPACSLEEIRQCYEKVGTLLQYKAVLGTNRIIHAEHIVRSTQSEISQYFYAIYSISQSLRLSGDDWIHHLTLLFSQIRDSLSSRKEIESLIQFLQQHLERAFSELSKEYRQIWKTTNAELLALGLVWETVEELESSCTRIFETMCVQMNAIKDADSSRSVITEIRSYIIENYTNPDLSLDYLSEKFQMNAKNVSKMFKEEFGENFVDFLIGMRMDYAKKLLAGTHKSMQEISLEVGYFNYNSFNRAFKNIVGLSPRDYRKQGAALA</sequence>
<protein>
    <submittedName>
        <fullName evidence="4">Uncharacterized protein</fullName>
    </submittedName>
</protein>
<dbReference type="OrthoDB" id="1877256at2"/>
<organism evidence="4 5">
    <name type="scientific">Paenibacillus baekrokdamisoli</name>
    <dbReference type="NCBI Taxonomy" id="1712516"/>
    <lineage>
        <taxon>Bacteria</taxon>
        <taxon>Bacillati</taxon>
        <taxon>Bacillota</taxon>
        <taxon>Bacilli</taxon>
        <taxon>Bacillales</taxon>
        <taxon>Paenibacillaceae</taxon>
        <taxon>Paenibacillus</taxon>
    </lineage>
</organism>
<dbReference type="PANTHER" id="PTHR43280:SF2">
    <property type="entry name" value="HTH-TYPE TRANSCRIPTIONAL REGULATOR EXSA"/>
    <property type="match status" value="1"/>
</dbReference>
<name>A0A3G9J7D2_9BACL</name>
<dbReference type="SMART" id="SM00342">
    <property type="entry name" value="HTH_ARAC"/>
    <property type="match status" value="1"/>
</dbReference>
<dbReference type="InterPro" id="IPR018060">
    <property type="entry name" value="HTH_AraC"/>
</dbReference>
<dbReference type="SUPFAM" id="SSF46689">
    <property type="entry name" value="Homeodomain-like"/>
    <property type="match status" value="1"/>
</dbReference>
<accession>A0A3G9J7D2</accession>
<dbReference type="InterPro" id="IPR018062">
    <property type="entry name" value="HTH_AraC-typ_CS"/>
</dbReference>
<evidence type="ECO:0000256" key="1">
    <source>
        <dbReference type="ARBA" id="ARBA00023015"/>
    </source>
</evidence>
<keyword evidence="3" id="KW-0804">Transcription</keyword>